<gene>
    <name evidence="1" type="ORF">B9Z19DRAFT_1134111</name>
</gene>
<dbReference type="Proteomes" id="UP000244722">
    <property type="component" value="Unassembled WGS sequence"/>
</dbReference>
<evidence type="ECO:0000313" key="2">
    <source>
        <dbReference type="Proteomes" id="UP000244722"/>
    </source>
</evidence>
<protein>
    <submittedName>
        <fullName evidence="1">Uncharacterized protein</fullName>
    </submittedName>
</protein>
<reference evidence="1 2" key="1">
    <citation type="submission" date="2017-04" db="EMBL/GenBank/DDBJ databases">
        <title>Draft genome sequence of Tuber borchii Vittad., a whitish edible truffle.</title>
        <authorList>
            <consortium name="DOE Joint Genome Institute"/>
            <person name="Murat C."/>
            <person name="Kuo A."/>
            <person name="Barry K.W."/>
            <person name="Clum A."/>
            <person name="Dockter R.B."/>
            <person name="Fauchery L."/>
            <person name="Iotti M."/>
            <person name="Kohler A."/>
            <person name="Labutti K."/>
            <person name="Lindquist E.A."/>
            <person name="Lipzen A."/>
            <person name="Ohm R.A."/>
            <person name="Wang M."/>
            <person name="Grigoriev I.V."/>
            <person name="Zambonelli A."/>
            <person name="Martin F.M."/>
        </authorList>
    </citation>
    <scope>NUCLEOTIDE SEQUENCE [LARGE SCALE GENOMIC DNA]</scope>
    <source>
        <strain evidence="1 2">Tbo3840</strain>
    </source>
</reference>
<accession>A0A2T6ZES5</accession>
<keyword evidence="2" id="KW-1185">Reference proteome</keyword>
<proteinExistence type="predicted"/>
<dbReference type="AlphaFoldDB" id="A0A2T6ZES5"/>
<organism evidence="1 2">
    <name type="scientific">Tuber borchii</name>
    <name type="common">White truffle</name>
    <dbReference type="NCBI Taxonomy" id="42251"/>
    <lineage>
        <taxon>Eukaryota</taxon>
        <taxon>Fungi</taxon>
        <taxon>Dikarya</taxon>
        <taxon>Ascomycota</taxon>
        <taxon>Pezizomycotina</taxon>
        <taxon>Pezizomycetes</taxon>
        <taxon>Pezizales</taxon>
        <taxon>Tuberaceae</taxon>
        <taxon>Tuber</taxon>
    </lineage>
</organism>
<dbReference type="EMBL" id="NESQ01000331">
    <property type="protein sequence ID" value="PUU73969.1"/>
    <property type="molecule type" value="Genomic_DNA"/>
</dbReference>
<name>A0A2T6ZES5_TUBBO</name>
<evidence type="ECO:0000313" key="1">
    <source>
        <dbReference type="EMBL" id="PUU73969.1"/>
    </source>
</evidence>
<comment type="caution">
    <text evidence="1">The sequence shown here is derived from an EMBL/GenBank/DDBJ whole genome shotgun (WGS) entry which is preliminary data.</text>
</comment>
<sequence length="113" mass="12772">MAEAKRVVVNYTGYICETQNWTIVSFPVSHSEVARWIRFLLLSGFQSTYLSSEAYRALGIPWTQQYGARVMLAASSATVRQSLFKLHLTHVAIFGTVFCDEFGLVKLEDYPAN</sequence>
<dbReference type="OrthoDB" id="5414761at2759"/>